<dbReference type="AlphaFoldDB" id="S4GRK8"/>
<evidence type="ECO:0000313" key="2">
    <source>
        <dbReference type="Proteomes" id="UP000014521"/>
    </source>
</evidence>
<proteinExistence type="predicted"/>
<protein>
    <submittedName>
        <fullName evidence="1">Uncharacterized protein</fullName>
    </submittedName>
</protein>
<gene>
    <name evidence="1" type="ORF">HMPREF1581_00404</name>
</gene>
<evidence type="ECO:0000313" key="1">
    <source>
        <dbReference type="EMBL" id="EPI49048.1"/>
    </source>
</evidence>
<dbReference type="HOGENOM" id="CLU_2934885_0_0_11"/>
<dbReference type="Proteomes" id="UP000014521">
    <property type="component" value="Unassembled WGS sequence"/>
</dbReference>
<comment type="caution">
    <text evidence="1">The sequence shown here is derived from an EMBL/GenBank/DDBJ whole genome shotgun (WGS) entry which is preliminary data.</text>
</comment>
<accession>S4GRK8</accession>
<dbReference type="EMBL" id="ATJJ01000015">
    <property type="protein sequence ID" value="EPI49048.1"/>
    <property type="molecule type" value="Genomic_DNA"/>
</dbReference>
<reference evidence="1 2" key="1">
    <citation type="submission" date="2013-06" db="EMBL/GenBank/DDBJ databases">
        <authorList>
            <person name="Weinstock G."/>
            <person name="Sodergren E."/>
            <person name="Lobos E.A."/>
            <person name="Fulton L."/>
            <person name="Fulton R."/>
            <person name="Courtney L."/>
            <person name="Fronick C."/>
            <person name="O'Laughlin M."/>
            <person name="Godfrey J."/>
            <person name="Wilson R.M."/>
            <person name="Miner T."/>
            <person name="Farmer C."/>
            <person name="Delehaunty K."/>
            <person name="Cordes M."/>
            <person name="Minx P."/>
            <person name="Tomlinson C."/>
            <person name="Chen J."/>
            <person name="Wollam A."/>
            <person name="Pepin K.H."/>
            <person name="Bhonagiri V."/>
            <person name="Zhang X."/>
            <person name="Warren W."/>
            <person name="Mitreva M."/>
            <person name="Mardis E.R."/>
            <person name="Wilson R.K."/>
        </authorList>
    </citation>
    <scope>NUCLEOTIDE SEQUENCE [LARGE SCALE GENOMIC DNA]</scope>
    <source>
        <strain evidence="1 2">JCP8108</strain>
    </source>
</reference>
<organism evidence="1 2">
    <name type="scientific">Gardnerella vaginalis JCP8108</name>
    <dbReference type="NCBI Taxonomy" id="1261066"/>
    <lineage>
        <taxon>Bacteria</taxon>
        <taxon>Bacillati</taxon>
        <taxon>Actinomycetota</taxon>
        <taxon>Actinomycetes</taxon>
        <taxon>Bifidobacteriales</taxon>
        <taxon>Bifidobacteriaceae</taxon>
        <taxon>Gardnerella</taxon>
    </lineage>
</organism>
<name>S4GRK8_GARVA</name>
<sequence>MILWKIDNNTYKHVNNISKFIAKYFYNIFINNFQNKELDQLKCVMQFKTDLIVLSHVINI</sequence>